<sequence>MPVEEKESNRASIKRKQLAKLLCCLICCLVPGAIIWGVANLQVQDLEYAKGTVVATTYCGYSVKKGVDYNNGKRDHYNITFRFELVSNGTTVNATTEDCTGSVPSLGTVETILYDPEDPTDIVQNSTFQTYQAVGIGLAALGLVCSLVLVTTVLLENRHAGGTSKHYSGTAPGSDPIVLQSHRAQGNRTATGYYTASGAGVVAAI</sequence>
<evidence type="ECO:0000256" key="1">
    <source>
        <dbReference type="SAM" id="Phobius"/>
    </source>
</evidence>
<keyword evidence="1" id="KW-1133">Transmembrane helix</keyword>
<protein>
    <submittedName>
        <fullName evidence="3">Uncharacterized protein</fullName>
    </submittedName>
</protein>
<feature type="transmembrane region" description="Helical" evidence="1">
    <location>
        <begin position="21"/>
        <end position="39"/>
    </location>
</feature>
<dbReference type="EMBL" id="CAKOGP040002052">
    <property type="protein sequence ID" value="CAJ1960203.1"/>
    <property type="molecule type" value="Genomic_DNA"/>
</dbReference>
<reference evidence="3" key="1">
    <citation type="submission" date="2023-08" db="EMBL/GenBank/DDBJ databases">
        <authorList>
            <person name="Audoor S."/>
            <person name="Bilcke G."/>
        </authorList>
    </citation>
    <scope>NUCLEOTIDE SEQUENCE</scope>
</reference>
<organism evidence="3 4">
    <name type="scientific">Cylindrotheca closterium</name>
    <dbReference type="NCBI Taxonomy" id="2856"/>
    <lineage>
        <taxon>Eukaryota</taxon>
        <taxon>Sar</taxon>
        <taxon>Stramenopiles</taxon>
        <taxon>Ochrophyta</taxon>
        <taxon>Bacillariophyta</taxon>
        <taxon>Bacillariophyceae</taxon>
        <taxon>Bacillariophycidae</taxon>
        <taxon>Bacillariales</taxon>
        <taxon>Bacillariaceae</taxon>
        <taxon>Cylindrotheca</taxon>
    </lineage>
</organism>
<accession>A0AAD2JMP1</accession>
<keyword evidence="1" id="KW-0472">Membrane</keyword>
<evidence type="ECO:0000313" key="4">
    <source>
        <dbReference type="Proteomes" id="UP001295423"/>
    </source>
</evidence>
<evidence type="ECO:0000313" key="3">
    <source>
        <dbReference type="EMBL" id="CAJ1965519.1"/>
    </source>
</evidence>
<name>A0AAD2JMP1_9STRA</name>
<dbReference type="EMBL" id="CAKOGP040002203">
    <property type="protein sequence ID" value="CAJ1965519.1"/>
    <property type="molecule type" value="Genomic_DNA"/>
</dbReference>
<dbReference type="AlphaFoldDB" id="A0AAD2JMP1"/>
<keyword evidence="1" id="KW-0812">Transmembrane</keyword>
<feature type="transmembrane region" description="Helical" evidence="1">
    <location>
        <begin position="133"/>
        <end position="155"/>
    </location>
</feature>
<keyword evidence="4" id="KW-1185">Reference proteome</keyword>
<gene>
    <name evidence="2" type="ORF">CYCCA115_LOCUS18618</name>
    <name evidence="3" type="ORF">CYCCA115_LOCUS21152</name>
</gene>
<comment type="caution">
    <text evidence="3">The sequence shown here is derived from an EMBL/GenBank/DDBJ whole genome shotgun (WGS) entry which is preliminary data.</text>
</comment>
<dbReference type="Proteomes" id="UP001295423">
    <property type="component" value="Unassembled WGS sequence"/>
</dbReference>
<evidence type="ECO:0000313" key="2">
    <source>
        <dbReference type="EMBL" id="CAJ1960203.1"/>
    </source>
</evidence>
<proteinExistence type="predicted"/>